<evidence type="ECO:0000256" key="2">
    <source>
        <dbReference type="SAM" id="MobiDB-lite"/>
    </source>
</evidence>
<feature type="signal peptide" evidence="3">
    <location>
        <begin position="1"/>
        <end position="24"/>
    </location>
</feature>
<evidence type="ECO:0000259" key="4">
    <source>
        <dbReference type="SMART" id="SM00646"/>
    </source>
</evidence>
<dbReference type="PANTHER" id="PTHR30404:SF0">
    <property type="entry name" value="N-ACETYLMURAMOYL-L-ALANINE AMIDASE AMIC"/>
    <property type="match status" value="1"/>
</dbReference>
<dbReference type="EC" id="3.5.1.28" evidence="5"/>
<reference evidence="6" key="1">
    <citation type="journal article" date="2019" name="Int. J. Syst. Evol. Microbiol.">
        <title>The Global Catalogue of Microorganisms (GCM) 10K type strain sequencing project: providing services to taxonomists for standard genome sequencing and annotation.</title>
        <authorList>
            <consortium name="The Broad Institute Genomics Platform"/>
            <consortium name="The Broad Institute Genome Sequencing Center for Infectious Disease"/>
            <person name="Wu L."/>
            <person name="Ma J."/>
        </authorList>
    </citation>
    <scope>NUCLEOTIDE SEQUENCE [LARGE SCALE GENOMIC DNA]</scope>
    <source>
        <strain evidence="6">CCUG 54522</strain>
    </source>
</reference>
<evidence type="ECO:0000256" key="3">
    <source>
        <dbReference type="SAM" id="SignalP"/>
    </source>
</evidence>
<dbReference type="Pfam" id="PF01520">
    <property type="entry name" value="Amidase_3"/>
    <property type="match status" value="1"/>
</dbReference>
<evidence type="ECO:0000256" key="1">
    <source>
        <dbReference type="ARBA" id="ARBA00022801"/>
    </source>
</evidence>
<protein>
    <submittedName>
        <fullName evidence="5">N-acetylmuramoyl-L-alanine amidase</fullName>
        <ecNumber evidence="5">3.5.1.28</ecNumber>
    </submittedName>
</protein>
<dbReference type="RefSeq" id="WP_379155740.1">
    <property type="nucleotide sequence ID" value="NZ_JBHSRJ010000005.1"/>
</dbReference>
<dbReference type="SUPFAM" id="SSF53187">
    <property type="entry name" value="Zn-dependent exopeptidases"/>
    <property type="match status" value="1"/>
</dbReference>
<name>A0ABW1LL17_9ACTN</name>
<feature type="domain" description="MurNAc-LAA" evidence="4">
    <location>
        <begin position="128"/>
        <end position="246"/>
    </location>
</feature>
<evidence type="ECO:0000313" key="6">
    <source>
        <dbReference type="Proteomes" id="UP001596135"/>
    </source>
</evidence>
<gene>
    <name evidence="5" type="ORF">ACFPYL_14935</name>
</gene>
<dbReference type="PANTHER" id="PTHR30404">
    <property type="entry name" value="N-ACETYLMURAMOYL-L-ALANINE AMIDASE"/>
    <property type="match status" value="1"/>
</dbReference>
<dbReference type="Proteomes" id="UP001596135">
    <property type="component" value="Unassembled WGS sequence"/>
</dbReference>
<dbReference type="EMBL" id="JBHSRJ010000005">
    <property type="protein sequence ID" value="MFC6044383.1"/>
    <property type="molecule type" value="Genomic_DNA"/>
</dbReference>
<proteinExistence type="predicted"/>
<comment type="caution">
    <text evidence="5">The sequence shown here is derived from an EMBL/GenBank/DDBJ whole genome shotgun (WGS) entry which is preliminary data.</text>
</comment>
<dbReference type="CDD" id="cd02696">
    <property type="entry name" value="MurNAc-LAA"/>
    <property type="match status" value="1"/>
</dbReference>
<dbReference type="SMART" id="SM00646">
    <property type="entry name" value="Ami_3"/>
    <property type="match status" value="1"/>
</dbReference>
<feature type="chain" id="PRO_5046557442" evidence="3">
    <location>
        <begin position="25"/>
        <end position="250"/>
    </location>
</feature>
<keyword evidence="6" id="KW-1185">Reference proteome</keyword>
<organism evidence="5 6">
    <name type="scientific">Nocardioides hankookensis</name>
    <dbReference type="NCBI Taxonomy" id="443157"/>
    <lineage>
        <taxon>Bacteria</taxon>
        <taxon>Bacillati</taxon>
        <taxon>Actinomycetota</taxon>
        <taxon>Actinomycetes</taxon>
        <taxon>Propionibacteriales</taxon>
        <taxon>Nocardioidaceae</taxon>
        <taxon>Nocardioides</taxon>
    </lineage>
</organism>
<dbReference type="GO" id="GO:0008745">
    <property type="term" value="F:N-acetylmuramoyl-L-alanine amidase activity"/>
    <property type="evidence" value="ECO:0007669"/>
    <property type="project" value="UniProtKB-EC"/>
</dbReference>
<keyword evidence="1 5" id="KW-0378">Hydrolase</keyword>
<dbReference type="Gene3D" id="3.40.630.40">
    <property type="entry name" value="Zn-dependent exopeptidases"/>
    <property type="match status" value="1"/>
</dbReference>
<accession>A0ABW1LL17</accession>
<feature type="region of interest" description="Disordered" evidence="2">
    <location>
        <begin position="51"/>
        <end position="70"/>
    </location>
</feature>
<dbReference type="InterPro" id="IPR002508">
    <property type="entry name" value="MurNAc-LAA_cat"/>
</dbReference>
<keyword evidence="3" id="KW-0732">Signal</keyword>
<dbReference type="InterPro" id="IPR050695">
    <property type="entry name" value="N-acetylmuramoyl_amidase_3"/>
</dbReference>
<evidence type="ECO:0000313" key="5">
    <source>
        <dbReference type="EMBL" id="MFC6044383.1"/>
    </source>
</evidence>
<sequence>MSARGALLAAIVVALGLLAPAAYAERPDATARRAGPLAGRVVVLDPGHQLGNQNFPRQVNRPVPDGRGGRKPCNTTGTATNAGLPEATFVWRVAQLVEARLERLGATVQLTRTSNSLDEWGPCVDVRGRTGNRAHADLELSIHADGVLERGARGFHVIAAPDRGRASVRLARTTRDTLVHRGLPPANYIAGGDGLDLRTDLATLNFSRVPTAMVELGNMRDRVDARRMTTGKGRTAYASALTRAVLRYLG</sequence>